<dbReference type="SMART" id="SM00827">
    <property type="entry name" value="PKS_AT"/>
    <property type="match status" value="1"/>
</dbReference>
<dbReference type="Proteomes" id="UP000242755">
    <property type="component" value="Unassembled WGS sequence"/>
</dbReference>
<evidence type="ECO:0000259" key="6">
    <source>
        <dbReference type="SMART" id="SM00827"/>
    </source>
</evidence>
<dbReference type="EMBL" id="PKGO01000001">
    <property type="protein sequence ID" value="PKY71301.1"/>
    <property type="molecule type" value="Genomic_DNA"/>
</dbReference>
<evidence type="ECO:0000313" key="7">
    <source>
        <dbReference type="EMBL" id="PKY71301.1"/>
    </source>
</evidence>
<dbReference type="InterPro" id="IPR016036">
    <property type="entry name" value="Malonyl_transacylase_ACP-bd"/>
</dbReference>
<dbReference type="AlphaFoldDB" id="A0A2I1IJK7"/>
<dbReference type="GO" id="GO:0006633">
    <property type="term" value="P:fatty acid biosynthetic process"/>
    <property type="evidence" value="ECO:0007669"/>
    <property type="project" value="TreeGrafter"/>
</dbReference>
<dbReference type="Pfam" id="PF00698">
    <property type="entry name" value="Acyl_transf_1"/>
    <property type="match status" value="1"/>
</dbReference>
<dbReference type="InterPro" id="IPR001227">
    <property type="entry name" value="Ac_transferase_dom_sf"/>
</dbReference>
<feature type="active site" evidence="5">
    <location>
        <position position="190"/>
    </location>
</feature>
<dbReference type="STRING" id="1176165.GCA_001584405_01701"/>
<proteinExistence type="inferred from homology"/>
<evidence type="ECO:0000256" key="4">
    <source>
        <dbReference type="PIRNR" id="PIRNR000446"/>
    </source>
</evidence>
<dbReference type="GO" id="GO:0004314">
    <property type="term" value="F:[acyl-carrier-protein] S-malonyltransferase activity"/>
    <property type="evidence" value="ECO:0007669"/>
    <property type="project" value="UniProtKB-EC"/>
</dbReference>
<organism evidence="7 8">
    <name type="scientific">Brevibacterium ravenspurgense</name>
    <dbReference type="NCBI Taxonomy" id="479117"/>
    <lineage>
        <taxon>Bacteria</taxon>
        <taxon>Bacillati</taxon>
        <taxon>Actinomycetota</taxon>
        <taxon>Actinomycetes</taxon>
        <taxon>Micrococcales</taxon>
        <taxon>Brevibacteriaceae</taxon>
        <taxon>Brevibacterium</taxon>
    </lineage>
</organism>
<dbReference type="InterPro" id="IPR016035">
    <property type="entry name" value="Acyl_Trfase/lysoPLipase"/>
</dbReference>
<dbReference type="InterPro" id="IPR024925">
    <property type="entry name" value="Malonyl_CoA-ACP_transAc"/>
</dbReference>
<dbReference type="Gene3D" id="3.30.70.250">
    <property type="entry name" value="Malonyl-CoA ACP transacylase, ACP-binding"/>
    <property type="match status" value="1"/>
</dbReference>
<dbReference type="SUPFAM" id="SSF55048">
    <property type="entry name" value="Probable ACP-binding domain of malonyl-CoA ACP transacylase"/>
    <property type="match status" value="1"/>
</dbReference>
<evidence type="ECO:0000256" key="3">
    <source>
        <dbReference type="ARBA" id="ARBA00048462"/>
    </source>
</evidence>
<dbReference type="GO" id="GO:0005829">
    <property type="term" value="C:cytosol"/>
    <property type="evidence" value="ECO:0007669"/>
    <property type="project" value="TreeGrafter"/>
</dbReference>
<dbReference type="PANTHER" id="PTHR42681:SF1">
    <property type="entry name" value="MALONYL-COA-ACYL CARRIER PROTEIN TRANSACYLASE, MITOCHONDRIAL"/>
    <property type="match status" value="1"/>
</dbReference>
<dbReference type="PIRSF" id="PIRSF000446">
    <property type="entry name" value="Mct"/>
    <property type="match status" value="1"/>
</dbReference>
<evidence type="ECO:0000256" key="5">
    <source>
        <dbReference type="PIRSR" id="PIRSR000446-1"/>
    </source>
</evidence>
<dbReference type="InterPro" id="IPR050858">
    <property type="entry name" value="Mal-CoA-ACP_Trans/PKS_FabD"/>
</dbReference>
<sequence>MLVVACPGQGAQKSGFLTPFMEIDSFKQTIASASEAVGLDLIAHGTTSDDETIKDTAIAQPLLVASAIASAREVLGDTAPSFYAGHSVGEIGAAALAGILTDSDAMNFVGVRSRGMAQASKAVPTGMAAVIGGVQDDVLAAIEAAGLQPANVNGGGQIVAAGALENIDKLKDNPPERTRVIPLQVAGAFHTDFMASAQPELQELADSLNPNDPTVSILSNRDGRPVENGREYVQSLVSQVTSPVRWDLCQQTLVESGVTGLLELLPGGTLTGIARRGMKGIETFALTSADQLDKARAFVAAHA</sequence>
<protein>
    <recommendedName>
        <fullName evidence="4">Malonyl CoA-acyl carrier protein transacylase</fullName>
        <ecNumber evidence="4">2.3.1.39</ecNumber>
    </recommendedName>
</protein>
<dbReference type="PANTHER" id="PTHR42681">
    <property type="entry name" value="MALONYL-COA-ACYL CARRIER PROTEIN TRANSACYLASE, MITOCHONDRIAL"/>
    <property type="match status" value="1"/>
</dbReference>
<keyword evidence="2 4" id="KW-0012">Acyltransferase</keyword>
<keyword evidence="1 4" id="KW-0808">Transferase</keyword>
<evidence type="ECO:0000313" key="8">
    <source>
        <dbReference type="Proteomes" id="UP000242755"/>
    </source>
</evidence>
<gene>
    <name evidence="7" type="ORF">CYJ40_01120</name>
</gene>
<reference evidence="7 8" key="1">
    <citation type="submission" date="2017-12" db="EMBL/GenBank/DDBJ databases">
        <title>Phylogenetic diversity of female urinary microbiome.</title>
        <authorList>
            <person name="Thomas-White K."/>
            <person name="Wolfe A.J."/>
        </authorList>
    </citation>
    <scope>NUCLEOTIDE SEQUENCE [LARGE SCALE GENOMIC DNA]</scope>
    <source>
        <strain evidence="7 8">UMB0426</strain>
    </source>
</reference>
<comment type="caution">
    <text evidence="7">The sequence shown here is derived from an EMBL/GenBank/DDBJ whole genome shotgun (WGS) entry which is preliminary data.</text>
</comment>
<accession>A0A2I1IJK7</accession>
<feature type="active site" evidence="5">
    <location>
        <position position="87"/>
    </location>
</feature>
<dbReference type="EC" id="2.3.1.39" evidence="4"/>
<evidence type="ECO:0000256" key="1">
    <source>
        <dbReference type="ARBA" id="ARBA00022679"/>
    </source>
</evidence>
<comment type="catalytic activity">
    <reaction evidence="3 4">
        <text>holo-[ACP] + malonyl-CoA = malonyl-[ACP] + CoA</text>
        <dbReference type="Rhea" id="RHEA:41792"/>
        <dbReference type="Rhea" id="RHEA-COMP:9623"/>
        <dbReference type="Rhea" id="RHEA-COMP:9685"/>
        <dbReference type="ChEBI" id="CHEBI:57287"/>
        <dbReference type="ChEBI" id="CHEBI:57384"/>
        <dbReference type="ChEBI" id="CHEBI:64479"/>
        <dbReference type="ChEBI" id="CHEBI:78449"/>
        <dbReference type="EC" id="2.3.1.39"/>
    </reaction>
</comment>
<comment type="similarity">
    <text evidence="4">Belongs to the fabD family.</text>
</comment>
<dbReference type="SUPFAM" id="SSF52151">
    <property type="entry name" value="FabD/lysophospholipase-like"/>
    <property type="match status" value="1"/>
</dbReference>
<dbReference type="Gene3D" id="3.40.366.10">
    <property type="entry name" value="Malonyl-Coenzyme A Acyl Carrier Protein, domain 2"/>
    <property type="match status" value="1"/>
</dbReference>
<feature type="domain" description="Malonyl-CoA:ACP transacylase (MAT)" evidence="6">
    <location>
        <begin position="5"/>
        <end position="291"/>
    </location>
</feature>
<dbReference type="InterPro" id="IPR014043">
    <property type="entry name" value="Acyl_transferase_dom"/>
</dbReference>
<evidence type="ECO:0000256" key="2">
    <source>
        <dbReference type="ARBA" id="ARBA00023315"/>
    </source>
</evidence>
<dbReference type="RefSeq" id="WP_101671781.1">
    <property type="nucleotide sequence ID" value="NZ_JAKRCZ010000001.1"/>
</dbReference>
<name>A0A2I1IJK7_9MICO</name>